<accession>A0ABS3GJ94</accession>
<evidence type="ECO:0000313" key="1">
    <source>
        <dbReference type="EMBL" id="MBO0415122.1"/>
    </source>
</evidence>
<protein>
    <recommendedName>
        <fullName evidence="3">CHAT domain-containing protein</fullName>
    </recommendedName>
</protein>
<dbReference type="RefSeq" id="WP_200123045.1">
    <property type="nucleotide sequence ID" value="NZ_JAEILV010000014.1"/>
</dbReference>
<keyword evidence="2" id="KW-1185">Reference proteome</keyword>
<comment type="caution">
    <text evidence="1">The sequence shown here is derived from an EMBL/GenBank/DDBJ whole genome shotgun (WGS) entry which is preliminary data.</text>
</comment>
<dbReference type="Proteomes" id="UP000664349">
    <property type="component" value="Unassembled WGS sequence"/>
</dbReference>
<proteinExistence type="predicted"/>
<gene>
    <name evidence="1" type="ORF">J1C50_06320</name>
</gene>
<organism evidence="1 2">
    <name type="scientific">Chromobacterium haemolyticum</name>
    <dbReference type="NCBI Taxonomy" id="394935"/>
    <lineage>
        <taxon>Bacteria</taxon>
        <taxon>Pseudomonadati</taxon>
        <taxon>Pseudomonadota</taxon>
        <taxon>Betaproteobacteria</taxon>
        <taxon>Neisseriales</taxon>
        <taxon>Chromobacteriaceae</taxon>
        <taxon>Chromobacterium</taxon>
    </lineage>
</organism>
<reference evidence="1 2" key="1">
    <citation type="submission" date="2021-03" db="EMBL/GenBank/DDBJ databases">
        <title>First Case of infection caused by Chromobacterium haemolyticum derived from water in China.</title>
        <authorList>
            <person name="Chen J."/>
            <person name="Liu C."/>
        </authorList>
    </citation>
    <scope>NUCLEOTIDE SEQUENCE [LARGE SCALE GENOMIC DNA]</scope>
    <source>
        <strain evidence="1 2">WJ-5</strain>
    </source>
</reference>
<sequence length="708" mass="80609">MMKITKIKHIIPIPEDNKNTTQTIFQGFSFLLVKEYIELLESIAEAPRDILDVFISQKKLAAYRILNPSSEIFLLNAKFIPKEFLNNNQITIFWSTKSTYKLTCDLCSKSENNPIHITTKIHTPHFHISAIKDGSLNQHLASRAKEWLLNDAPPAIAELIASPPAPDNLGELTFKASQHNCNRPLLSLLKTYGYNLEIKDAILPAPETDQHIDEITKATTEIDAIIKKLNIPTHNFKNNAIIYCPAIYTYLYNLEYKLWKNIFREISNSDRNFLKQFLIKNKGYSNGGLQTREDNYRPGNTILQMMEIRVLELNLFTQLISIIANSQFIPAIRLPHSVMLHHDILNQIAQTIKSSGKKTVENLNKHMLQYNQLLRSEIGETILNISFRDREKILAVCDFPLEWMSIDQTPLMFTHEISRIGSTPGNLLASRATTNVEIKLPASEIQNILILRSFGESDPIRNHLKHGIETFSKNKGLDNIKLRWVDIKSKKELTDELNNFNGNILIFDCHGDHGGTTENAWLQIGEDKINIWNLAGCKFPPIVILSACSTHPVNGSHASVANGLMRCGVVSVLGTYAPIDALHASVFASRLLFRISNYLPIAVKHGPISWRKIVSDFFKMSYATDVLRGMESLGLITKDQCHRINLEANKLINPLTSKWADKFFEKICTESNLNREQLKEIISKKFQFVDTMLYTQLGQPENIIFYKE</sequence>
<evidence type="ECO:0008006" key="3">
    <source>
        <dbReference type="Google" id="ProtNLM"/>
    </source>
</evidence>
<name>A0ABS3GJ94_9NEIS</name>
<dbReference type="EMBL" id="JAFLRD010000004">
    <property type="protein sequence ID" value="MBO0415122.1"/>
    <property type="molecule type" value="Genomic_DNA"/>
</dbReference>
<evidence type="ECO:0000313" key="2">
    <source>
        <dbReference type="Proteomes" id="UP000664349"/>
    </source>
</evidence>